<evidence type="ECO:0000256" key="1">
    <source>
        <dbReference type="SAM" id="Phobius"/>
    </source>
</evidence>
<keyword evidence="3" id="KW-1185">Reference proteome</keyword>
<dbReference type="AlphaFoldDB" id="A0A1Y1YFV1"/>
<keyword evidence="1" id="KW-0472">Membrane</keyword>
<organism evidence="2 3">
    <name type="scientific">Clohesyomyces aquaticus</name>
    <dbReference type="NCBI Taxonomy" id="1231657"/>
    <lineage>
        <taxon>Eukaryota</taxon>
        <taxon>Fungi</taxon>
        <taxon>Dikarya</taxon>
        <taxon>Ascomycota</taxon>
        <taxon>Pezizomycotina</taxon>
        <taxon>Dothideomycetes</taxon>
        <taxon>Pleosporomycetidae</taxon>
        <taxon>Pleosporales</taxon>
        <taxon>Lindgomycetaceae</taxon>
        <taxon>Clohesyomyces</taxon>
    </lineage>
</organism>
<protein>
    <submittedName>
        <fullName evidence="2">Uncharacterized protein</fullName>
    </submittedName>
</protein>
<keyword evidence="1" id="KW-1133">Transmembrane helix</keyword>
<feature type="transmembrane region" description="Helical" evidence="1">
    <location>
        <begin position="164"/>
        <end position="187"/>
    </location>
</feature>
<sequence length="195" mass="22607">MDSSLKLQRFNVPLVWKYLQESWRPDQHRPDEGTTVFCPLTKKQERVIYGKWILIEQILSRIQLWIFDKRKEMLVALVSPQPQMWNLYAIDHLSWPKNKDECFPELRKALAPYLKFSYTLDGAPTRTNEPAGPTAIPRWGFDRALSKPTTYPNGAPMSGGPQNVAVTILLQQFITIGLAIVDLWIIYPTPTLYQY</sequence>
<comment type="caution">
    <text evidence="2">The sequence shown here is derived from an EMBL/GenBank/DDBJ whole genome shotgun (WGS) entry which is preliminary data.</text>
</comment>
<dbReference type="EMBL" id="MCFA01000252">
    <property type="protein sequence ID" value="ORX96596.1"/>
    <property type="molecule type" value="Genomic_DNA"/>
</dbReference>
<proteinExistence type="predicted"/>
<evidence type="ECO:0000313" key="2">
    <source>
        <dbReference type="EMBL" id="ORX96596.1"/>
    </source>
</evidence>
<gene>
    <name evidence="2" type="ORF">BCR34DRAFT_593801</name>
</gene>
<name>A0A1Y1YFV1_9PLEO</name>
<keyword evidence="1" id="KW-0812">Transmembrane</keyword>
<reference evidence="2 3" key="1">
    <citation type="submission" date="2016-07" db="EMBL/GenBank/DDBJ databases">
        <title>Pervasive Adenine N6-methylation of Active Genes in Fungi.</title>
        <authorList>
            <consortium name="DOE Joint Genome Institute"/>
            <person name="Mondo S.J."/>
            <person name="Dannebaum R.O."/>
            <person name="Kuo R.C."/>
            <person name="Labutti K."/>
            <person name="Haridas S."/>
            <person name="Kuo A."/>
            <person name="Salamov A."/>
            <person name="Ahrendt S.R."/>
            <person name="Lipzen A."/>
            <person name="Sullivan W."/>
            <person name="Andreopoulos W.B."/>
            <person name="Clum A."/>
            <person name="Lindquist E."/>
            <person name="Daum C."/>
            <person name="Ramamoorthy G.K."/>
            <person name="Gryganskyi A."/>
            <person name="Culley D."/>
            <person name="Magnuson J.K."/>
            <person name="James T.Y."/>
            <person name="O'Malley M.A."/>
            <person name="Stajich J.E."/>
            <person name="Spatafora J.W."/>
            <person name="Visel A."/>
            <person name="Grigoriev I.V."/>
        </authorList>
    </citation>
    <scope>NUCLEOTIDE SEQUENCE [LARGE SCALE GENOMIC DNA]</scope>
    <source>
        <strain evidence="2 3">CBS 115471</strain>
    </source>
</reference>
<accession>A0A1Y1YFV1</accession>
<evidence type="ECO:0000313" key="3">
    <source>
        <dbReference type="Proteomes" id="UP000193144"/>
    </source>
</evidence>
<dbReference type="Proteomes" id="UP000193144">
    <property type="component" value="Unassembled WGS sequence"/>
</dbReference>